<gene>
    <name evidence="1" type="ORF">EEI45_00715</name>
</gene>
<organism evidence="1 2">
    <name type="scientific">Erysipelothrix piscisicarius</name>
    <dbReference type="NCBI Taxonomy" id="2485784"/>
    <lineage>
        <taxon>Bacteria</taxon>
        <taxon>Bacillati</taxon>
        <taxon>Bacillota</taxon>
        <taxon>Erysipelotrichia</taxon>
        <taxon>Erysipelotrichales</taxon>
        <taxon>Erysipelotrichaceae</taxon>
        <taxon>Erysipelothrix</taxon>
    </lineage>
</organism>
<evidence type="ECO:0000313" key="1">
    <source>
        <dbReference type="EMBL" id="AZK43525.1"/>
    </source>
</evidence>
<dbReference type="AlphaFoldDB" id="A0A3Q8S6M5"/>
<protein>
    <submittedName>
        <fullName evidence="1">Uncharacterized protein</fullName>
    </submittedName>
</protein>
<name>A0A3Q8S6M5_9FIRM</name>
<evidence type="ECO:0000313" key="2">
    <source>
        <dbReference type="Proteomes" id="UP000278804"/>
    </source>
</evidence>
<keyword evidence="2" id="KW-1185">Reference proteome</keyword>
<dbReference type="KEGG" id="eri:EEI45_00715"/>
<dbReference type="Proteomes" id="UP000278804">
    <property type="component" value="Chromosome"/>
</dbReference>
<proteinExistence type="predicted"/>
<accession>A0A3Q8S6M5</accession>
<reference evidence="1 2" key="1">
    <citation type="journal article" date="2020" name="Int. J. Syst. Evol. Microbiol.">
        <title>Description of Erysipelothrix piscisicarius sp. nov., an emergent fish pathogen, and assessment of virulence using a tiger barb (Puntigrus tetrazona) infection model.</title>
        <authorList>
            <person name="Pomaranski E.K."/>
            <person name="Griffin M.J."/>
            <person name="Camus A.C."/>
            <person name="Armwood A.R."/>
            <person name="Shelley J."/>
            <person name="Waldbieser G.C."/>
            <person name="LaFrentz B.R."/>
            <person name="Garcia J.C."/>
            <person name="Yanong R."/>
            <person name="Soto E."/>
        </authorList>
    </citation>
    <scope>NUCLEOTIDE SEQUENCE [LARGE SCALE GENOMIC DNA]</scope>
    <source>
        <strain evidence="1 2">15TAL0474</strain>
    </source>
</reference>
<dbReference type="EMBL" id="CP034234">
    <property type="protein sequence ID" value="AZK43525.1"/>
    <property type="molecule type" value="Genomic_DNA"/>
</dbReference>
<sequence length="110" mass="12648">MIMPQLKANERSEAIDLIKESQRIFAKNDFVFKEASGEQSLSRSGTFDQRANTLFPDVLYYVDKRQNKVALGWELKMPDTVINDPNFIAMLSTRQIDSKRMPLFCGILSK</sequence>